<dbReference type="PROSITE" id="PS00211">
    <property type="entry name" value="ABC_TRANSPORTER_1"/>
    <property type="match status" value="1"/>
</dbReference>
<dbReference type="PROSITE" id="PS50893">
    <property type="entry name" value="ABC_TRANSPORTER_2"/>
    <property type="match status" value="1"/>
</dbReference>
<dbReference type="InterPro" id="IPR011527">
    <property type="entry name" value="ABC1_TM_dom"/>
</dbReference>
<organism evidence="8 9">
    <name type="scientific">Actinomadura barringtoniae</name>
    <dbReference type="NCBI Taxonomy" id="1427535"/>
    <lineage>
        <taxon>Bacteria</taxon>
        <taxon>Bacillati</taxon>
        <taxon>Actinomycetota</taxon>
        <taxon>Actinomycetes</taxon>
        <taxon>Streptosporangiales</taxon>
        <taxon>Thermomonosporaceae</taxon>
        <taxon>Actinomadura</taxon>
    </lineage>
</organism>
<dbReference type="InterPro" id="IPR003439">
    <property type="entry name" value="ABC_transporter-like_ATP-bd"/>
</dbReference>
<evidence type="ECO:0000259" key="6">
    <source>
        <dbReference type="PROSITE" id="PS50893"/>
    </source>
</evidence>
<keyword evidence="8" id="KW-0547">Nucleotide-binding</keyword>
<dbReference type="Pfam" id="PF00664">
    <property type="entry name" value="ABC_membrane"/>
    <property type="match status" value="1"/>
</dbReference>
<dbReference type="GO" id="GO:0005886">
    <property type="term" value="C:plasma membrane"/>
    <property type="evidence" value="ECO:0007669"/>
    <property type="project" value="UniProtKB-SubCell"/>
</dbReference>
<feature type="transmembrane region" description="Helical" evidence="5">
    <location>
        <begin position="152"/>
        <end position="171"/>
    </location>
</feature>
<comment type="caution">
    <text evidence="8">The sequence shown here is derived from an EMBL/GenBank/DDBJ whole genome shotgun (WGS) entry which is preliminary data.</text>
</comment>
<dbReference type="EMBL" id="JAGEOJ010000027">
    <property type="protein sequence ID" value="MBO2454592.1"/>
    <property type="molecule type" value="Genomic_DNA"/>
</dbReference>
<dbReference type="Gene3D" id="1.20.1560.10">
    <property type="entry name" value="ABC transporter type 1, transmembrane domain"/>
    <property type="match status" value="1"/>
</dbReference>
<sequence length="569" mass="59677">MLTLRRVKSLPVQDPGTPDHRSPARYLIWLTRTQARSVAAGATLGVIWMLSQALMPGVIGRAIDEGVAAKDASALALWAGVLLVLGAFQATSGVIRHRFSVFNWLAAAYRTVQVVIRQSTRLGATLPKRLSAGEVVSVGISDVAHIGEGMDILGRGSGAVVAIIVVSAILLTTSPPLGLVVLIGVPVILAIAAPMLRPLRERETRHRELVGELNGRATDLVAGLRVLRGIGGESLYAGRYRAESQRVRAAGVHEAHAESRLSGAEVLLPGLLVALVTWMGAHFAVDGKITPGQLVSFYGYAVFLIEPLRTVGEAAGKLTKAHVAAGRVCRLLALEPEITGTGSRRPDGDELVDHASGLVVRPGRLTAVAAADPRDAQAIADRLGRYADADVTFGGVPLSEVEGVRDRILVAVNEDRLFSGPLRESLGGGSLGPGALEAAIQAASAEDIVDAVGLDAHVVEAGREFSGGQQQRLRLVRALAAGPDVLVLVEPTSAVDAHTEARIAGRLGAARAGRTTVVCTTSPLVLDRADHVVYVEDGRVLAEGAHRELLDDEPRYAATVTRGEAVTTS</sequence>
<proteinExistence type="predicted"/>
<dbReference type="Proteomes" id="UP000669179">
    <property type="component" value="Unassembled WGS sequence"/>
</dbReference>
<feature type="transmembrane region" description="Helical" evidence="5">
    <location>
        <begin position="266"/>
        <end position="285"/>
    </location>
</feature>
<evidence type="ECO:0000256" key="3">
    <source>
        <dbReference type="ARBA" id="ARBA00022989"/>
    </source>
</evidence>
<keyword evidence="8" id="KW-0067">ATP-binding</keyword>
<evidence type="ECO:0000256" key="2">
    <source>
        <dbReference type="ARBA" id="ARBA00022692"/>
    </source>
</evidence>
<dbReference type="Gene3D" id="3.40.50.300">
    <property type="entry name" value="P-loop containing nucleotide triphosphate hydrolases"/>
    <property type="match status" value="1"/>
</dbReference>
<keyword evidence="9" id="KW-1185">Reference proteome</keyword>
<keyword evidence="2 5" id="KW-0812">Transmembrane</keyword>
<dbReference type="PROSITE" id="PS50929">
    <property type="entry name" value="ABC_TM1F"/>
    <property type="match status" value="1"/>
</dbReference>
<feature type="transmembrane region" description="Helical" evidence="5">
    <location>
        <begin position="177"/>
        <end position="196"/>
    </location>
</feature>
<evidence type="ECO:0000313" key="9">
    <source>
        <dbReference type="Proteomes" id="UP000669179"/>
    </source>
</evidence>
<dbReference type="SUPFAM" id="SSF52540">
    <property type="entry name" value="P-loop containing nucleoside triphosphate hydrolases"/>
    <property type="match status" value="1"/>
</dbReference>
<dbReference type="InterPro" id="IPR027417">
    <property type="entry name" value="P-loop_NTPase"/>
</dbReference>
<comment type="subcellular location">
    <subcellularLocation>
        <location evidence="1">Cell membrane</location>
        <topology evidence="1">Multi-pass membrane protein</topology>
    </subcellularLocation>
</comment>
<dbReference type="GO" id="GO:0005524">
    <property type="term" value="F:ATP binding"/>
    <property type="evidence" value="ECO:0007669"/>
    <property type="project" value="UniProtKB-KW"/>
</dbReference>
<dbReference type="PANTHER" id="PTHR43394">
    <property type="entry name" value="ATP-DEPENDENT PERMEASE MDL1, MITOCHONDRIAL"/>
    <property type="match status" value="1"/>
</dbReference>
<dbReference type="SUPFAM" id="SSF90123">
    <property type="entry name" value="ABC transporter transmembrane region"/>
    <property type="match status" value="1"/>
</dbReference>
<gene>
    <name evidence="8" type="ORF">J4573_46420</name>
</gene>
<accession>A0A939PLL8</accession>
<keyword evidence="3 5" id="KW-1133">Transmembrane helix</keyword>
<reference evidence="8" key="1">
    <citation type="submission" date="2021-03" db="EMBL/GenBank/DDBJ databases">
        <authorList>
            <person name="Kanchanasin P."/>
            <person name="Saeng-In P."/>
            <person name="Phongsopitanun W."/>
            <person name="Yuki M."/>
            <person name="Kudo T."/>
            <person name="Ohkuma M."/>
            <person name="Tanasupawat S."/>
        </authorList>
    </citation>
    <scope>NUCLEOTIDE SEQUENCE</scope>
    <source>
        <strain evidence="8">GKU 128</strain>
    </source>
</reference>
<name>A0A939PLL8_9ACTN</name>
<dbReference type="GO" id="GO:0016887">
    <property type="term" value="F:ATP hydrolysis activity"/>
    <property type="evidence" value="ECO:0007669"/>
    <property type="project" value="InterPro"/>
</dbReference>
<dbReference type="GO" id="GO:0015421">
    <property type="term" value="F:ABC-type oligopeptide transporter activity"/>
    <property type="evidence" value="ECO:0007669"/>
    <property type="project" value="TreeGrafter"/>
</dbReference>
<evidence type="ECO:0000256" key="5">
    <source>
        <dbReference type="SAM" id="Phobius"/>
    </source>
</evidence>
<feature type="domain" description="ABC transporter" evidence="6">
    <location>
        <begin position="333"/>
        <end position="562"/>
    </location>
</feature>
<feature type="transmembrane region" description="Helical" evidence="5">
    <location>
        <begin position="35"/>
        <end position="55"/>
    </location>
</feature>
<dbReference type="Pfam" id="PF00005">
    <property type="entry name" value="ABC_tran"/>
    <property type="match status" value="1"/>
</dbReference>
<evidence type="ECO:0000256" key="1">
    <source>
        <dbReference type="ARBA" id="ARBA00004651"/>
    </source>
</evidence>
<evidence type="ECO:0000313" key="8">
    <source>
        <dbReference type="EMBL" id="MBO2454592.1"/>
    </source>
</evidence>
<dbReference type="InterPro" id="IPR017871">
    <property type="entry name" value="ABC_transporter-like_CS"/>
</dbReference>
<protein>
    <submittedName>
        <fullName evidence="8">ABC transporter ATP-binding protein</fullName>
    </submittedName>
</protein>
<evidence type="ECO:0000259" key="7">
    <source>
        <dbReference type="PROSITE" id="PS50929"/>
    </source>
</evidence>
<dbReference type="InterPro" id="IPR036640">
    <property type="entry name" value="ABC1_TM_sf"/>
</dbReference>
<dbReference type="PANTHER" id="PTHR43394:SF1">
    <property type="entry name" value="ATP-BINDING CASSETTE SUB-FAMILY B MEMBER 10, MITOCHONDRIAL"/>
    <property type="match status" value="1"/>
</dbReference>
<dbReference type="AlphaFoldDB" id="A0A939PLL8"/>
<evidence type="ECO:0000256" key="4">
    <source>
        <dbReference type="ARBA" id="ARBA00023136"/>
    </source>
</evidence>
<feature type="transmembrane region" description="Helical" evidence="5">
    <location>
        <begin position="75"/>
        <end position="95"/>
    </location>
</feature>
<keyword evidence="4 5" id="KW-0472">Membrane</keyword>
<feature type="domain" description="ABC transmembrane type-1" evidence="7">
    <location>
        <begin position="39"/>
        <end position="320"/>
    </location>
</feature>
<dbReference type="InterPro" id="IPR039421">
    <property type="entry name" value="Type_1_exporter"/>
</dbReference>